<dbReference type="CDD" id="cd00657">
    <property type="entry name" value="Ferritin_like"/>
    <property type="match status" value="1"/>
</dbReference>
<dbReference type="PIRSF" id="PIRSF012318">
    <property type="entry name" value="UCP012318"/>
    <property type="match status" value="1"/>
</dbReference>
<sequence>MELRAFAEQVLLRPSLEEKLTAPPATLTDTDPGPAARIAEPERTPDLVFAPRRSAPSMPSPQALADPHKRAIAHHIMANHELQALEVMAWVLLAFPEAPTDFRMGMACVMRDEQRHTRMHAERARKLGVEFGELPVNCYIWKKAQEFHSVLDYLAGLPLVFEGRNLDHTCELAEAFEAAGDPRSARLMQVIHDDEIEHVRFGIEWLRRLKRDDQSDWDAFVDHLHWPLRPGKARGMVFQREARLAAGLGAEFVDRLEKWTDEESVETG</sequence>
<evidence type="ECO:0008006" key="4">
    <source>
        <dbReference type="Google" id="ProtNLM"/>
    </source>
</evidence>
<dbReference type="InterPro" id="IPR007402">
    <property type="entry name" value="DUF455"/>
</dbReference>
<accession>A0A517Z9Y9</accession>
<dbReference type="PANTHER" id="PTHR42782:SF2">
    <property type="entry name" value="3-OXOACYL-[ACYL-CARRIER-PROTEIN] SYNTHASE-LIKE PROTEIN"/>
    <property type="match status" value="1"/>
</dbReference>
<dbReference type="InterPro" id="IPR009078">
    <property type="entry name" value="Ferritin-like_SF"/>
</dbReference>
<dbReference type="SUPFAM" id="SSF47240">
    <property type="entry name" value="Ferritin-like"/>
    <property type="match status" value="1"/>
</dbReference>
<gene>
    <name evidence="2" type="ORF">Mal4_36460</name>
</gene>
<dbReference type="RefSeq" id="WP_145370506.1">
    <property type="nucleotide sequence ID" value="NZ_CP036275.1"/>
</dbReference>
<dbReference type="InterPro" id="IPR012347">
    <property type="entry name" value="Ferritin-like"/>
</dbReference>
<dbReference type="EMBL" id="CP036275">
    <property type="protein sequence ID" value="QDU39307.1"/>
    <property type="molecule type" value="Genomic_DNA"/>
</dbReference>
<dbReference type="AlphaFoldDB" id="A0A517Z9Y9"/>
<feature type="region of interest" description="Disordered" evidence="1">
    <location>
        <begin position="17"/>
        <end position="45"/>
    </location>
</feature>
<dbReference type="Proteomes" id="UP000320496">
    <property type="component" value="Chromosome"/>
</dbReference>
<reference evidence="2 3" key="1">
    <citation type="submission" date="2019-02" db="EMBL/GenBank/DDBJ databases">
        <title>Deep-cultivation of Planctomycetes and their phenomic and genomic characterization uncovers novel biology.</title>
        <authorList>
            <person name="Wiegand S."/>
            <person name="Jogler M."/>
            <person name="Boedeker C."/>
            <person name="Pinto D."/>
            <person name="Vollmers J."/>
            <person name="Rivas-Marin E."/>
            <person name="Kohn T."/>
            <person name="Peeters S.H."/>
            <person name="Heuer A."/>
            <person name="Rast P."/>
            <person name="Oberbeckmann S."/>
            <person name="Bunk B."/>
            <person name="Jeske O."/>
            <person name="Meyerdierks A."/>
            <person name="Storesund J.E."/>
            <person name="Kallscheuer N."/>
            <person name="Luecker S."/>
            <person name="Lage O.M."/>
            <person name="Pohl T."/>
            <person name="Merkel B.J."/>
            <person name="Hornburger P."/>
            <person name="Mueller R.-W."/>
            <person name="Bruemmer F."/>
            <person name="Labrenz M."/>
            <person name="Spormann A.M."/>
            <person name="Op den Camp H."/>
            <person name="Overmann J."/>
            <person name="Amann R."/>
            <person name="Jetten M.S.M."/>
            <person name="Mascher T."/>
            <person name="Medema M.H."/>
            <person name="Devos D.P."/>
            <person name="Kaster A.-K."/>
            <person name="Ovreas L."/>
            <person name="Rohde M."/>
            <person name="Galperin M.Y."/>
            <person name="Jogler C."/>
        </authorList>
    </citation>
    <scope>NUCLEOTIDE SEQUENCE [LARGE SCALE GENOMIC DNA]</scope>
    <source>
        <strain evidence="2 3">Mal4</strain>
    </source>
</reference>
<name>A0A517Z9Y9_9PLAN</name>
<evidence type="ECO:0000313" key="3">
    <source>
        <dbReference type="Proteomes" id="UP000320496"/>
    </source>
</evidence>
<dbReference type="KEGG" id="mri:Mal4_36460"/>
<feature type="compositionally biased region" description="Low complexity" evidence="1">
    <location>
        <begin position="21"/>
        <end position="36"/>
    </location>
</feature>
<proteinExistence type="predicted"/>
<dbReference type="Pfam" id="PF04305">
    <property type="entry name" value="DUF455"/>
    <property type="match status" value="1"/>
</dbReference>
<dbReference type="PANTHER" id="PTHR42782">
    <property type="entry name" value="SI:CH73-314G15.3"/>
    <property type="match status" value="1"/>
</dbReference>
<dbReference type="OrthoDB" id="9778629at2"/>
<organism evidence="2 3">
    <name type="scientific">Maioricimonas rarisocia</name>
    <dbReference type="NCBI Taxonomy" id="2528026"/>
    <lineage>
        <taxon>Bacteria</taxon>
        <taxon>Pseudomonadati</taxon>
        <taxon>Planctomycetota</taxon>
        <taxon>Planctomycetia</taxon>
        <taxon>Planctomycetales</taxon>
        <taxon>Planctomycetaceae</taxon>
        <taxon>Maioricimonas</taxon>
    </lineage>
</organism>
<evidence type="ECO:0000313" key="2">
    <source>
        <dbReference type="EMBL" id="QDU39307.1"/>
    </source>
</evidence>
<dbReference type="Gene3D" id="1.20.1260.10">
    <property type="match status" value="1"/>
</dbReference>
<keyword evidence="3" id="KW-1185">Reference proteome</keyword>
<dbReference type="InterPro" id="IPR011197">
    <property type="entry name" value="UCP012318"/>
</dbReference>
<protein>
    <recommendedName>
        <fullName evidence="4">DUF455 domain-containing protein</fullName>
    </recommendedName>
</protein>
<evidence type="ECO:0000256" key="1">
    <source>
        <dbReference type="SAM" id="MobiDB-lite"/>
    </source>
</evidence>